<feature type="transmembrane region" description="Helical" evidence="1">
    <location>
        <begin position="20"/>
        <end position="37"/>
    </location>
</feature>
<accession>A0A1M5UQC8</accession>
<keyword evidence="1" id="KW-0812">Transmembrane</keyword>
<protein>
    <submittedName>
        <fullName evidence="2">Uncharacterized protein</fullName>
    </submittedName>
</protein>
<keyword evidence="1" id="KW-0472">Membrane</keyword>
<evidence type="ECO:0000313" key="3">
    <source>
        <dbReference type="Proteomes" id="UP000190675"/>
    </source>
</evidence>
<dbReference type="AlphaFoldDB" id="A0A1M5UQC8"/>
<organism evidence="2 3">
    <name type="scientific">Bradyrhizobium erythrophlei</name>
    <dbReference type="NCBI Taxonomy" id="1437360"/>
    <lineage>
        <taxon>Bacteria</taxon>
        <taxon>Pseudomonadati</taxon>
        <taxon>Pseudomonadota</taxon>
        <taxon>Alphaproteobacteria</taxon>
        <taxon>Hyphomicrobiales</taxon>
        <taxon>Nitrobacteraceae</taxon>
        <taxon>Bradyrhizobium</taxon>
    </lineage>
</organism>
<dbReference type="RefSeq" id="WP_079572001.1">
    <property type="nucleotide sequence ID" value="NZ_LT670818.1"/>
</dbReference>
<gene>
    <name evidence="2" type="ORF">SAMN05444169_8570</name>
</gene>
<reference evidence="2 3" key="1">
    <citation type="submission" date="2016-11" db="EMBL/GenBank/DDBJ databases">
        <authorList>
            <person name="Jaros S."/>
            <person name="Januszkiewicz K."/>
            <person name="Wedrychowicz H."/>
        </authorList>
    </citation>
    <scope>NUCLEOTIDE SEQUENCE [LARGE SCALE GENOMIC DNA]</scope>
    <source>
        <strain evidence="2 3">GAS242</strain>
    </source>
</reference>
<proteinExistence type="predicted"/>
<evidence type="ECO:0000313" key="2">
    <source>
        <dbReference type="EMBL" id="SHH65038.1"/>
    </source>
</evidence>
<dbReference type="EMBL" id="LT670818">
    <property type="protein sequence ID" value="SHH65038.1"/>
    <property type="molecule type" value="Genomic_DNA"/>
</dbReference>
<evidence type="ECO:0000256" key="1">
    <source>
        <dbReference type="SAM" id="Phobius"/>
    </source>
</evidence>
<sequence length="88" mass="9707">MKFSADAATYKGWCDRLIEGLLIAFCVIMALFLTGPIKDAVVAVIGDTPIFSTVKCGLVERALSSPYFPDSLKEHELGIRYRTGCYKN</sequence>
<keyword evidence="1" id="KW-1133">Transmembrane helix</keyword>
<name>A0A1M5UQC8_9BRAD</name>
<dbReference type="Proteomes" id="UP000190675">
    <property type="component" value="Chromosome I"/>
</dbReference>